<feature type="domain" description="DUF6604" evidence="2">
    <location>
        <begin position="333"/>
        <end position="447"/>
    </location>
</feature>
<accession>A0A6A5Z231</accession>
<proteinExistence type="predicted"/>
<dbReference type="PANTHER" id="PTHR38795:SF1">
    <property type="entry name" value="DUF6604 DOMAIN-CONTAINING PROTEIN"/>
    <property type="match status" value="1"/>
</dbReference>
<dbReference type="Proteomes" id="UP000799770">
    <property type="component" value="Unassembled WGS sequence"/>
</dbReference>
<dbReference type="OrthoDB" id="5238236at2759"/>
<dbReference type="Pfam" id="PF20253">
    <property type="entry name" value="DUF6604"/>
    <property type="match status" value="2"/>
</dbReference>
<keyword evidence="4" id="KW-1185">Reference proteome</keyword>
<protein>
    <recommendedName>
        <fullName evidence="2">DUF6604 domain-containing protein</fullName>
    </recommendedName>
</protein>
<feature type="compositionally biased region" description="Basic and acidic residues" evidence="1">
    <location>
        <begin position="8"/>
        <end position="17"/>
    </location>
</feature>
<sequence>MSSRRPSASRETRERKQSSKMLRTSKLSANDLPVLAAIITKVHTAIVPEYVFDILAAVIRARKECASWYEIQQPQADGIDGHRPFIEVLQEVLRILDSKRAKERRKEPTITTEKTVLSNLFEFLELEEPVEQTTSPISSVETPPRAMKHVDYTLEPSSEDAAFAVFAFLNDSLEIRSLIKRTWTRYTKGKITLLIAAVAQDAAIEVIRRLNDNLLENFSRFDTHRTLVQFVKDHWIDDYLFSRTHYLLATLFSNLLSCQTTGYSDSEVFLIDKSDEYKSDKESEWPDKERKDSNPRPTCPSYRYRLEDWQNLFLNCVCCSNAREQRGNHIFARQSEQQRQPAALGTGRLKGKARTDAKKQQQTSYELSVRDLDVLATAVAATITSTVPAAMLAILEDAIKARKECATWYEPESNEISNGHRHFIEALDRIHEALKTRCKKVPTAKTQVKASS</sequence>
<evidence type="ECO:0000313" key="4">
    <source>
        <dbReference type="Proteomes" id="UP000799770"/>
    </source>
</evidence>
<evidence type="ECO:0000259" key="2">
    <source>
        <dbReference type="Pfam" id="PF20253"/>
    </source>
</evidence>
<dbReference type="AlphaFoldDB" id="A0A6A5Z231"/>
<evidence type="ECO:0000313" key="3">
    <source>
        <dbReference type="EMBL" id="KAF2113519.1"/>
    </source>
</evidence>
<organism evidence="3 4">
    <name type="scientific">Lophiotrema nucula</name>
    <dbReference type="NCBI Taxonomy" id="690887"/>
    <lineage>
        <taxon>Eukaryota</taxon>
        <taxon>Fungi</taxon>
        <taxon>Dikarya</taxon>
        <taxon>Ascomycota</taxon>
        <taxon>Pezizomycotina</taxon>
        <taxon>Dothideomycetes</taxon>
        <taxon>Pleosporomycetidae</taxon>
        <taxon>Pleosporales</taxon>
        <taxon>Lophiotremataceae</taxon>
        <taxon>Lophiotrema</taxon>
    </lineage>
</organism>
<evidence type="ECO:0000256" key="1">
    <source>
        <dbReference type="SAM" id="MobiDB-lite"/>
    </source>
</evidence>
<feature type="domain" description="DUF6604" evidence="2">
    <location>
        <begin position="6"/>
        <end position="215"/>
    </location>
</feature>
<dbReference type="InterPro" id="IPR046539">
    <property type="entry name" value="DUF6604"/>
</dbReference>
<dbReference type="PANTHER" id="PTHR38795">
    <property type="entry name" value="DUF6604 DOMAIN-CONTAINING PROTEIN"/>
    <property type="match status" value="1"/>
</dbReference>
<dbReference type="EMBL" id="ML977327">
    <property type="protein sequence ID" value="KAF2113519.1"/>
    <property type="molecule type" value="Genomic_DNA"/>
</dbReference>
<gene>
    <name evidence="3" type="ORF">BDV96DRAFT_633086</name>
</gene>
<reference evidence="3" key="1">
    <citation type="journal article" date="2020" name="Stud. Mycol.">
        <title>101 Dothideomycetes genomes: a test case for predicting lifestyles and emergence of pathogens.</title>
        <authorList>
            <person name="Haridas S."/>
            <person name="Albert R."/>
            <person name="Binder M."/>
            <person name="Bloem J."/>
            <person name="Labutti K."/>
            <person name="Salamov A."/>
            <person name="Andreopoulos B."/>
            <person name="Baker S."/>
            <person name="Barry K."/>
            <person name="Bills G."/>
            <person name="Bluhm B."/>
            <person name="Cannon C."/>
            <person name="Castanera R."/>
            <person name="Culley D."/>
            <person name="Daum C."/>
            <person name="Ezra D."/>
            <person name="Gonzalez J."/>
            <person name="Henrissat B."/>
            <person name="Kuo A."/>
            <person name="Liang C."/>
            <person name="Lipzen A."/>
            <person name="Lutzoni F."/>
            <person name="Magnuson J."/>
            <person name="Mondo S."/>
            <person name="Nolan M."/>
            <person name="Ohm R."/>
            <person name="Pangilinan J."/>
            <person name="Park H.-J."/>
            <person name="Ramirez L."/>
            <person name="Alfaro M."/>
            <person name="Sun H."/>
            <person name="Tritt A."/>
            <person name="Yoshinaga Y."/>
            <person name="Zwiers L.-H."/>
            <person name="Turgeon B."/>
            <person name="Goodwin S."/>
            <person name="Spatafora J."/>
            <person name="Crous P."/>
            <person name="Grigoriev I."/>
        </authorList>
    </citation>
    <scope>NUCLEOTIDE SEQUENCE</scope>
    <source>
        <strain evidence="3">CBS 627.86</strain>
    </source>
</reference>
<feature type="region of interest" description="Disordered" evidence="1">
    <location>
        <begin position="1"/>
        <end position="23"/>
    </location>
</feature>
<name>A0A6A5Z231_9PLEO</name>